<protein>
    <submittedName>
        <fullName evidence="2">F-box domain-containing protein</fullName>
    </submittedName>
</protein>
<dbReference type="Proteomes" id="UP000623467">
    <property type="component" value="Unassembled WGS sequence"/>
</dbReference>
<keyword evidence="1" id="KW-0175">Coiled coil</keyword>
<comment type="caution">
    <text evidence="2">The sequence shown here is derived from an EMBL/GenBank/DDBJ whole genome shotgun (WGS) entry which is preliminary data.</text>
</comment>
<sequence>MPCSQPAASFISNPEEYDLNLALSQQRISQFLATNECPQDHELALIRPVAQKTTSRLAFLDAEISRLKDQLSRLEKEHTVLMKYHAQNTAILSPMRRVPAEILGEIFCWSLSLFSVPNLKYAPWVLTHVSRRWRAVTISRSSLWSHIYLDFTIKKKYSLAMVRTQIERARTLQISFVGHRGPDSHLQVDMLQLLLHHSSICEEIYLILTPALVASITGWQGHFPLLRRAWLQCDGQEAEASIDSVDFFAIAPSLADITVYSEHHFIPTLLPAHHRITRYDFAAPWSTHYELLKSLPNLREVRIVRRFDRGVPWPKPGQPIHLLHLQKMYVSSPECLDYLSAPVLREIAIRPRKHVDTRNHLERFITRSSCIIRRLCIVGTPEVQPVEEILSQYPSIAELALRIIDIKQNEKTECDVLTTFLTRFTISDSARILPHISKLDFGCDNPEAISYPLYVNMLHSRWNAPDCALVAAELSLPNGFVDPDPESFSRMEALRQAGMQVSFLMGDVAEDRADQWLYIVPWVAPADWECN</sequence>
<evidence type="ECO:0000256" key="1">
    <source>
        <dbReference type="SAM" id="Coils"/>
    </source>
</evidence>
<reference evidence="2" key="1">
    <citation type="submission" date="2020-05" db="EMBL/GenBank/DDBJ databases">
        <title>Mycena genomes resolve the evolution of fungal bioluminescence.</title>
        <authorList>
            <person name="Tsai I.J."/>
        </authorList>
    </citation>
    <scope>NUCLEOTIDE SEQUENCE</scope>
    <source>
        <strain evidence="2">160909Yilan</strain>
    </source>
</reference>
<keyword evidence="3" id="KW-1185">Reference proteome</keyword>
<gene>
    <name evidence="2" type="ORF">MSAN_01954300</name>
</gene>
<organism evidence="2 3">
    <name type="scientific">Mycena sanguinolenta</name>
    <dbReference type="NCBI Taxonomy" id="230812"/>
    <lineage>
        <taxon>Eukaryota</taxon>
        <taxon>Fungi</taxon>
        <taxon>Dikarya</taxon>
        <taxon>Basidiomycota</taxon>
        <taxon>Agaricomycotina</taxon>
        <taxon>Agaricomycetes</taxon>
        <taxon>Agaricomycetidae</taxon>
        <taxon>Agaricales</taxon>
        <taxon>Marasmiineae</taxon>
        <taxon>Mycenaceae</taxon>
        <taxon>Mycena</taxon>
    </lineage>
</organism>
<evidence type="ECO:0000313" key="2">
    <source>
        <dbReference type="EMBL" id="KAF7343737.1"/>
    </source>
</evidence>
<dbReference type="AlphaFoldDB" id="A0A8H7CPR2"/>
<accession>A0A8H7CPR2</accession>
<name>A0A8H7CPR2_9AGAR</name>
<dbReference type="EMBL" id="JACAZH010000022">
    <property type="protein sequence ID" value="KAF7343737.1"/>
    <property type="molecule type" value="Genomic_DNA"/>
</dbReference>
<dbReference type="OrthoDB" id="3365698at2759"/>
<feature type="coiled-coil region" evidence="1">
    <location>
        <begin position="50"/>
        <end position="77"/>
    </location>
</feature>
<proteinExistence type="predicted"/>
<evidence type="ECO:0000313" key="3">
    <source>
        <dbReference type="Proteomes" id="UP000623467"/>
    </source>
</evidence>